<feature type="binding site" evidence="6">
    <location>
        <position position="39"/>
    </location>
    <ligand>
        <name>Fe cation</name>
        <dbReference type="ChEBI" id="CHEBI:24875"/>
        <label>2</label>
    </ligand>
</feature>
<dbReference type="GO" id="GO:0004113">
    <property type="term" value="F:2',3'-cyclic-nucleotide 3'-phosphodiesterase activity"/>
    <property type="evidence" value="ECO:0007669"/>
    <property type="project" value="TreeGrafter"/>
</dbReference>
<dbReference type="PIRSF" id="PIRSF004789">
    <property type="entry name" value="DR1281"/>
    <property type="match status" value="1"/>
</dbReference>
<protein>
    <submittedName>
        <fullName evidence="7">TIGR00282 family metallophosphoesterase</fullName>
    </submittedName>
</protein>
<evidence type="ECO:0000313" key="8">
    <source>
        <dbReference type="Proteomes" id="UP000266426"/>
    </source>
</evidence>
<sequence>MKILFIGDVVGKPGRTVIKDLLPSLKDEFQLDVCIANAENSAGGSGITAQAVDELNMAGIDVITSGDHIWRNKDIFQIINHRATILRPANFPTATPGNASCVITTSKGIRVGVVNVLGRVFMKPILDCPFRAMQAELAEIREKTKIIIVDFHAEATSEKIAMGWYLDGQVSAIVGTHTHIPTADNKILPKGTAYITDVGMVGAQKSVLGRDIEPVLKHFVTGLPSRFTVATEQVCIQGVIIDIDEKTGKARSITRLERGYNV</sequence>
<dbReference type="AlphaFoldDB" id="A0A3A4RD82"/>
<feature type="binding site" evidence="6">
    <location>
        <position position="67"/>
    </location>
    <ligand>
        <name>Fe cation</name>
        <dbReference type="ChEBI" id="CHEBI:24875"/>
        <label>2</label>
    </ligand>
</feature>
<keyword evidence="2" id="KW-0378">Hydrolase</keyword>
<gene>
    <name evidence="7" type="ORF">C4541_04435</name>
</gene>
<feature type="binding site" evidence="6">
    <location>
        <position position="179"/>
    </location>
    <ligand>
        <name>Fe cation</name>
        <dbReference type="ChEBI" id="CHEBI:24875"/>
        <label>1</label>
    </ligand>
</feature>
<reference evidence="7 8" key="1">
    <citation type="journal article" date="2017" name="ISME J.">
        <title>Energy and carbon metabolisms in a deep terrestrial subsurface fluid microbial community.</title>
        <authorList>
            <person name="Momper L."/>
            <person name="Jungbluth S.P."/>
            <person name="Lee M.D."/>
            <person name="Amend J.P."/>
        </authorList>
    </citation>
    <scope>NUCLEOTIDE SEQUENCE [LARGE SCALE GENOMIC DNA]</scope>
    <source>
        <strain evidence="7">SURF_26</strain>
    </source>
</reference>
<dbReference type="PANTHER" id="PTHR36303">
    <property type="entry name" value="2',3'-CYCLIC-NUCLEOTIDE 2'-PHOSPHODIESTERASE"/>
    <property type="match status" value="1"/>
</dbReference>
<feature type="binding site" evidence="6">
    <location>
        <position position="8"/>
    </location>
    <ligand>
        <name>Fe cation</name>
        <dbReference type="ChEBI" id="CHEBI:24875"/>
        <label>1</label>
    </ligand>
</feature>
<evidence type="ECO:0000256" key="5">
    <source>
        <dbReference type="PIRSR" id="PIRSR004789-50"/>
    </source>
</evidence>
<comment type="caution">
    <text evidence="7">The sequence shown here is derived from an EMBL/GenBank/DDBJ whole genome shotgun (WGS) entry which is preliminary data.</text>
</comment>
<dbReference type="EMBL" id="QZJZ01000031">
    <property type="protein sequence ID" value="RJP60298.1"/>
    <property type="molecule type" value="Genomic_DNA"/>
</dbReference>
<evidence type="ECO:0000313" key="7">
    <source>
        <dbReference type="EMBL" id="RJP60298.1"/>
    </source>
</evidence>
<evidence type="ECO:0000256" key="6">
    <source>
        <dbReference type="PIRSR" id="PIRSR004789-51"/>
    </source>
</evidence>
<feature type="binding site" evidence="6">
    <location>
        <position position="152"/>
    </location>
    <ligand>
        <name>Fe cation</name>
        <dbReference type="ChEBI" id="CHEBI:24875"/>
        <label>2</label>
    </ligand>
</feature>
<dbReference type="NCBIfam" id="TIGR00282">
    <property type="entry name" value="TIGR00282 family metallophosphoesterase"/>
    <property type="match status" value="1"/>
</dbReference>
<evidence type="ECO:0000256" key="1">
    <source>
        <dbReference type="ARBA" id="ARBA00022723"/>
    </source>
</evidence>
<dbReference type="Gene3D" id="3.60.21.10">
    <property type="match status" value="1"/>
</dbReference>
<dbReference type="GO" id="GO:0046872">
    <property type="term" value="F:metal ion binding"/>
    <property type="evidence" value="ECO:0007669"/>
    <property type="project" value="UniProtKB-KW"/>
</dbReference>
<feature type="binding site" evidence="6">
    <location>
        <position position="39"/>
    </location>
    <ligand>
        <name>Fe cation</name>
        <dbReference type="ChEBI" id="CHEBI:24875"/>
        <label>1</label>
    </ligand>
</feature>
<feature type="active site" description="Proton donor" evidence="5">
    <location>
        <position position="68"/>
    </location>
</feature>
<comment type="similarity">
    <text evidence="4">Belongs to the YmdB-like family.</text>
</comment>
<proteinExistence type="inferred from homology"/>
<keyword evidence="3" id="KW-0408">Iron</keyword>
<dbReference type="SUPFAM" id="SSF56300">
    <property type="entry name" value="Metallo-dependent phosphatases"/>
    <property type="match status" value="1"/>
</dbReference>
<accession>A0A3A4RD82</accession>
<feature type="binding site" evidence="6">
    <location>
        <position position="40"/>
    </location>
    <ligand>
        <name>Fe cation</name>
        <dbReference type="ChEBI" id="CHEBI:24875"/>
        <label>1</label>
    </ligand>
</feature>
<dbReference type="FunFam" id="3.60.21.10:FF:000016">
    <property type="entry name" value="Putative metallophosphoesterase"/>
    <property type="match status" value="1"/>
</dbReference>
<evidence type="ECO:0000256" key="2">
    <source>
        <dbReference type="ARBA" id="ARBA00022801"/>
    </source>
</evidence>
<dbReference type="InterPro" id="IPR005235">
    <property type="entry name" value="YmdB-like"/>
</dbReference>
<feature type="binding site" evidence="6">
    <location>
        <position position="177"/>
    </location>
    <ligand>
        <name>Fe cation</name>
        <dbReference type="ChEBI" id="CHEBI:24875"/>
        <label>2</label>
    </ligand>
</feature>
<dbReference type="InterPro" id="IPR029052">
    <property type="entry name" value="Metallo-depent_PP-like"/>
</dbReference>
<dbReference type="Pfam" id="PF13277">
    <property type="entry name" value="YmdB"/>
    <property type="match status" value="1"/>
</dbReference>
<dbReference type="PANTHER" id="PTHR36303:SF1">
    <property type="entry name" value="2',3'-CYCLIC-NUCLEOTIDE 2'-PHOSPHODIESTERASE"/>
    <property type="match status" value="1"/>
</dbReference>
<dbReference type="Proteomes" id="UP000266426">
    <property type="component" value="Unassembled WGS sequence"/>
</dbReference>
<name>A0A3A4RD82_9BACT</name>
<evidence type="ECO:0000256" key="3">
    <source>
        <dbReference type="ARBA" id="ARBA00023004"/>
    </source>
</evidence>
<keyword evidence="1 6" id="KW-0479">Metal-binding</keyword>
<organism evidence="7 8">
    <name type="scientific">Candidatus Auribacter fodinae</name>
    <dbReference type="NCBI Taxonomy" id="2093366"/>
    <lineage>
        <taxon>Bacteria</taxon>
        <taxon>Pseudomonadati</taxon>
        <taxon>Candidatus Auribacterota</taxon>
        <taxon>Candidatus Auribacteria</taxon>
        <taxon>Candidatus Auribacterales</taxon>
        <taxon>Candidatus Auribacteraceae</taxon>
        <taxon>Candidatus Auribacter</taxon>
    </lineage>
</organism>
<evidence type="ECO:0000256" key="4">
    <source>
        <dbReference type="ARBA" id="ARBA00061401"/>
    </source>
</evidence>
<dbReference type="CDD" id="cd07382">
    <property type="entry name" value="MPP_DR1281"/>
    <property type="match status" value="1"/>
</dbReference>